<feature type="domain" description="HicB-like antitoxin of toxin-antitoxin system" evidence="1">
    <location>
        <begin position="3"/>
        <end position="130"/>
    </location>
</feature>
<name>A0A1T0B217_9PAST</name>
<dbReference type="OrthoDB" id="9807959at2"/>
<dbReference type="GO" id="GO:0006355">
    <property type="term" value="P:regulation of DNA-templated transcription"/>
    <property type="evidence" value="ECO:0007669"/>
    <property type="project" value="InterPro"/>
</dbReference>
<protein>
    <recommendedName>
        <fullName evidence="1">HicB-like antitoxin of toxin-antitoxin system domain-containing protein</fullName>
    </recommendedName>
</protein>
<dbReference type="InterPro" id="IPR051404">
    <property type="entry name" value="TA_system_antitoxin"/>
</dbReference>
<dbReference type="AlphaFoldDB" id="A0A1T0B217"/>
<dbReference type="InterPro" id="IPR013321">
    <property type="entry name" value="Arc_rbn_hlx_hlx"/>
</dbReference>
<accession>A0A1T0B217</accession>
<dbReference type="CDD" id="cd22231">
    <property type="entry name" value="RHH_NikR_HicB-like"/>
    <property type="match status" value="1"/>
</dbReference>
<dbReference type="PANTHER" id="PTHR34504">
    <property type="entry name" value="ANTITOXIN HICB"/>
    <property type="match status" value="1"/>
</dbReference>
<gene>
    <name evidence="2" type="ORF">B0188_05635</name>
</gene>
<dbReference type="EMBL" id="MUYB01000021">
    <property type="protein sequence ID" value="OOS04147.1"/>
    <property type="molecule type" value="Genomic_DNA"/>
</dbReference>
<keyword evidence="3" id="KW-1185">Reference proteome</keyword>
<reference evidence="2 3" key="1">
    <citation type="submission" date="2017-02" db="EMBL/GenBank/DDBJ databases">
        <title>Draft genome sequence of Haemophilus felis CCUG 31170 type strain.</title>
        <authorList>
            <person name="Engstrom-Jakobsson H."/>
            <person name="Salva-Serra F."/>
            <person name="Thorell K."/>
            <person name="Gonzales-Siles L."/>
            <person name="Karlsson R."/>
            <person name="Boulund F."/>
            <person name="Engstrand L."/>
            <person name="Kristiansson E."/>
            <person name="Moore E."/>
        </authorList>
    </citation>
    <scope>NUCLEOTIDE SEQUENCE [LARGE SCALE GENOMIC DNA]</scope>
    <source>
        <strain evidence="2 3">CCUG 31170</strain>
    </source>
</reference>
<dbReference type="Proteomes" id="UP000190023">
    <property type="component" value="Unassembled WGS sequence"/>
</dbReference>
<evidence type="ECO:0000313" key="3">
    <source>
        <dbReference type="Proteomes" id="UP000190023"/>
    </source>
</evidence>
<evidence type="ECO:0000259" key="1">
    <source>
        <dbReference type="Pfam" id="PF15919"/>
    </source>
</evidence>
<dbReference type="Gene3D" id="1.10.1220.10">
    <property type="entry name" value="Met repressor-like"/>
    <property type="match status" value="1"/>
</dbReference>
<dbReference type="SUPFAM" id="SSF143100">
    <property type="entry name" value="TTHA1013/TTHA0281-like"/>
    <property type="match status" value="1"/>
</dbReference>
<sequence length="137" mass="15082">MLYPIAIEPGDEQHAYGVIVPDIPGCHSAGDTLEEAYANAKEAIIGHLELLVELGGEVPLPTSIENHRHNPDFTDYGMFFGVVDVDITHLLGKAEKINITVPAYLLKRIDDFVATHKEYKNRSQFLSKIAADKILAA</sequence>
<proteinExistence type="predicted"/>
<dbReference type="PANTHER" id="PTHR34504:SF4">
    <property type="entry name" value="ANTITOXIN HICB"/>
    <property type="match status" value="1"/>
</dbReference>
<organism evidence="2 3">
    <name type="scientific">[Haemophilus] felis</name>
    <dbReference type="NCBI Taxonomy" id="123822"/>
    <lineage>
        <taxon>Bacteria</taxon>
        <taxon>Pseudomonadati</taxon>
        <taxon>Pseudomonadota</taxon>
        <taxon>Gammaproteobacteria</taxon>
        <taxon>Pasteurellales</taxon>
        <taxon>Pasteurellaceae</taxon>
    </lineage>
</organism>
<dbReference type="InterPro" id="IPR035069">
    <property type="entry name" value="TTHA1013/TTHA0281-like"/>
</dbReference>
<dbReference type="Gene3D" id="3.30.160.250">
    <property type="match status" value="1"/>
</dbReference>
<dbReference type="InterPro" id="IPR031807">
    <property type="entry name" value="HicB-like"/>
</dbReference>
<evidence type="ECO:0000313" key="2">
    <source>
        <dbReference type="EMBL" id="OOS04147.1"/>
    </source>
</evidence>
<comment type="caution">
    <text evidence="2">The sequence shown here is derived from an EMBL/GenBank/DDBJ whole genome shotgun (WGS) entry which is preliminary data.</text>
</comment>
<dbReference type="Pfam" id="PF15919">
    <property type="entry name" value="HicB_lk_antitox"/>
    <property type="match status" value="1"/>
</dbReference>
<dbReference type="STRING" id="123822.B0188_05635"/>